<evidence type="ECO:0000313" key="2">
    <source>
        <dbReference type="EMBL" id="GIU66449.1"/>
    </source>
</evidence>
<evidence type="ECO:0008006" key="4">
    <source>
        <dbReference type="Google" id="ProtNLM"/>
    </source>
</evidence>
<feature type="transmembrane region" description="Helical" evidence="1">
    <location>
        <begin position="89"/>
        <end position="105"/>
    </location>
</feature>
<reference evidence="2" key="1">
    <citation type="submission" date="2021-05" db="EMBL/GenBank/DDBJ databases">
        <authorList>
            <person name="Tanabe Y."/>
        </authorList>
    </citation>
    <scope>NUCLEOTIDE SEQUENCE</scope>
    <source>
        <strain evidence="2">BOTRYCO-1</strain>
    </source>
</reference>
<proteinExistence type="predicted"/>
<keyword evidence="1" id="KW-0812">Transmembrane</keyword>
<feature type="transmembrane region" description="Helical" evidence="1">
    <location>
        <begin position="112"/>
        <end position="142"/>
    </location>
</feature>
<organism evidence="2 3">
    <name type="scientific">Candidatus Phycosocius spiralis</name>
    <dbReference type="NCBI Taxonomy" id="2815099"/>
    <lineage>
        <taxon>Bacteria</taxon>
        <taxon>Pseudomonadati</taxon>
        <taxon>Pseudomonadota</taxon>
        <taxon>Alphaproteobacteria</taxon>
        <taxon>Caulobacterales</taxon>
        <taxon>Caulobacterales incertae sedis</taxon>
        <taxon>Candidatus Phycosocius</taxon>
    </lineage>
</organism>
<dbReference type="EMBL" id="BPFZ01000002">
    <property type="protein sequence ID" value="GIU66449.1"/>
    <property type="molecule type" value="Genomic_DNA"/>
</dbReference>
<feature type="transmembrane region" description="Helical" evidence="1">
    <location>
        <begin position="7"/>
        <end position="27"/>
    </location>
</feature>
<sequence>MSMVAHGYGIAAVGMPNLIFSNVLWGYLVRAIPQIDGVLGYSIATIGVLFIVGAVVLHAFRKLGVGWLASLLVLIFLFARPVLFPQFTINAGLLTVGAVVCWHVYAHQRSRLMLLAGCILAFGGYLVRSHEFLLVLLVALPLLPWLKWTKDRTAQASSLALLLAIGTAAFIDSQAYKGENWKAFNSLNPARAPITDFGADAHLKSRPDILDRHGYSENDIDLINSWFFVDSEIANPVALNAMLTELGPLPASSIALNNGWIGIKTFTHPVLLPGFFAALLLLLLFPNRKLFFTWALCLAVFFALGVSGRPSILRVYIPVISLLIVAPLLVPGTGNREYGNLRKRFALGVLVVAALFNTTAVFSESRAAQIVSDQKRMSLQGFPEEIVVVWGATFPFEAAYPVLKQSDSAMAYKIYGMGVFTLAPFSTAYGQEISGNGMLNRLASKNGIPILAKKHHFAFLDVYCKERLSGVLHTLGIKEYGALSVRVIRCESVLDQ</sequence>
<keyword evidence="1" id="KW-0472">Membrane</keyword>
<accession>A0ABQ4PTY6</accession>
<protein>
    <recommendedName>
        <fullName evidence="4">Glycosyltransferase RgtA/B/C/D-like domain-containing protein</fullName>
    </recommendedName>
</protein>
<feature type="transmembrane region" description="Helical" evidence="1">
    <location>
        <begin position="345"/>
        <end position="362"/>
    </location>
</feature>
<keyword evidence="1" id="KW-1133">Transmembrane helix</keyword>
<evidence type="ECO:0000256" key="1">
    <source>
        <dbReference type="SAM" id="Phobius"/>
    </source>
</evidence>
<name>A0ABQ4PTY6_9PROT</name>
<feature type="transmembrane region" description="Helical" evidence="1">
    <location>
        <begin position="64"/>
        <end position="83"/>
    </location>
</feature>
<feature type="transmembrane region" description="Helical" evidence="1">
    <location>
        <begin position="315"/>
        <end position="333"/>
    </location>
</feature>
<comment type="caution">
    <text evidence="2">The sequence shown here is derived from an EMBL/GenBank/DDBJ whole genome shotgun (WGS) entry which is preliminary data.</text>
</comment>
<reference evidence="2" key="2">
    <citation type="journal article" date="2023" name="ISME Commun">
        <title>Characterization of a bloom-associated alphaproteobacterial lineage, 'Candidatus Phycosocius': insights into freshwater algal-bacterial interactions.</title>
        <authorList>
            <person name="Tanabe Y."/>
            <person name="Yamaguchi H."/>
            <person name="Yoshida M."/>
            <person name="Kai A."/>
            <person name="Okazaki Y."/>
        </authorList>
    </citation>
    <scope>NUCLEOTIDE SEQUENCE</scope>
    <source>
        <strain evidence="2">BOTRYCO-1</strain>
    </source>
</reference>
<evidence type="ECO:0000313" key="3">
    <source>
        <dbReference type="Proteomes" id="UP001161064"/>
    </source>
</evidence>
<gene>
    <name evidence="2" type="ORF">PsB1_0603</name>
</gene>
<feature type="transmembrane region" description="Helical" evidence="1">
    <location>
        <begin position="154"/>
        <end position="171"/>
    </location>
</feature>
<keyword evidence="3" id="KW-1185">Reference proteome</keyword>
<feature type="transmembrane region" description="Helical" evidence="1">
    <location>
        <begin position="291"/>
        <end position="308"/>
    </location>
</feature>
<feature type="transmembrane region" description="Helical" evidence="1">
    <location>
        <begin position="39"/>
        <end position="57"/>
    </location>
</feature>
<feature type="transmembrane region" description="Helical" evidence="1">
    <location>
        <begin position="266"/>
        <end position="285"/>
    </location>
</feature>
<dbReference type="Proteomes" id="UP001161064">
    <property type="component" value="Unassembled WGS sequence"/>
</dbReference>